<name>A0A5D3C3P3_CUCMM</name>
<dbReference type="Proteomes" id="UP000321947">
    <property type="component" value="Unassembled WGS sequence"/>
</dbReference>
<gene>
    <name evidence="2" type="ORF">E5676_scaffold98G003380</name>
</gene>
<accession>A0A5D3C3P3</accession>
<reference evidence="2 3" key="1">
    <citation type="submission" date="2019-08" db="EMBL/GenBank/DDBJ databases">
        <title>Draft genome sequences of two oriental melons (Cucumis melo L. var makuwa).</title>
        <authorList>
            <person name="Kwon S.-Y."/>
        </authorList>
    </citation>
    <scope>NUCLEOTIDE SEQUENCE [LARGE SCALE GENOMIC DNA]</scope>
    <source>
        <strain evidence="3">cv. Chang Bougi</strain>
        <tissue evidence="2">Leaf</tissue>
    </source>
</reference>
<dbReference type="Pfam" id="PF03004">
    <property type="entry name" value="Transposase_24"/>
    <property type="match status" value="1"/>
</dbReference>
<evidence type="ECO:0000313" key="3">
    <source>
        <dbReference type="Proteomes" id="UP000321947"/>
    </source>
</evidence>
<organism evidence="2 3">
    <name type="scientific">Cucumis melo var. makuwa</name>
    <name type="common">Oriental melon</name>
    <dbReference type="NCBI Taxonomy" id="1194695"/>
    <lineage>
        <taxon>Eukaryota</taxon>
        <taxon>Viridiplantae</taxon>
        <taxon>Streptophyta</taxon>
        <taxon>Embryophyta</taxon>
        <taxon>Tracheophyta</taxon>
        <taxon>Spermatophyta</taxon>
        <taxon>Magnoliopsida</taxon>
        <taxon>eudicotyledons</taxon>
        <taxon>Gunneridae</taxon>
        <taxon>Pentapetalae</taxon>
        <taxon>rosids</taxon>
        <taxon>fabids</taxon>
        <taxon>Cucurbitales</taxon>
        <taxon>Cucurbitaceae</taxon>
        <taxon>Benincaseae</taxon>
        <taxon>Cucumis</taxon>
    </lineage>
</organism>
<sequence>MKEKQNERTIPPTIKEKCCPVVTTVALAAMNSTFRAGGLHCSQWMNFDDDRPWHIKKYSGPKEARANPPHLLVRCDEDWHVLCDHYMNRAFQQHSRTNKAARQPSNHSSRSKSFLQRQHELAEQREESIDRVELFRKTHVRDGTFVSHAAEDVHIKLQSRPILGGSQPLSGDEICETLLGR</sequence>
<evidence type="ECO:0000256" key="1">
    <source>
        <dbReference type="SAM" id="MobiDB-lite"/>
    </source>
</evidence>
<protein>
    <submittedName>
        <fullName evidence="2">CACTA en-spm transposon protein</fullName>
    </submittedName>
</protein>
<comment type="caution">
    <text evidence="2">The sequence shown here is derived from an EMBL/GenBank/DDBJ whole genome shotgun (WGS) entry which is preliminary data.</text>
</comment>
<evidence type="ECO:0000313" key="2">
    <source>
        <dbReference type="EMBL" id="TYK05828.1"/>
    </source>
</evidence>
<feature type="compositionally biased region" description="Polar residues" evidence="1">
    <location>
        <begin position="94"/>
        <end position="116"/>
    </location>
</feature>
<dbReference type="AlphaFoldDB" id="A0A5D3C3P3"/>
<dbReference type="InterPro" id="IPR004252">
    <property type="entry name" value="Probable_transposase_24"/>
</dbReference>
<dbReference type="EMBL" id="SSTD01013776">
    <property type="protein sequence ID" value="TYK05828.1"/>
    <property type="molecule type" value="Genomic_DNA"/>
</dbReference>
<feature type="region of interest" description="Disordered" evidence="1">
    <location>
        <begin position="94"/>
        <end position="122"/>
    </location>
</feature>
<proteinExistence type="predicted"/>